<dbReference type="EMBL" id="FNOK01000021">
    <property type="protein sequence ID" value="SDY18138.1"/>
    <property type="molecule type" value="Genomic_DNA"/>
</dbReference>
<reference evidence="2" key="1">
    <citation type="submission" date="2016-10" db="EMBL/GenBank/DDBJ databases">
        <authorList>
            <person name="Varghese N."/>
            <person name="Submissions S."/>
        </authorList>
    </citation>
    <scope>NUCLEOTIDE SEQUENCE [LARGE SCALE GENOMIC DNA]</scope>
    <source>
        <strain evidence="2">CGMCC 4.3530</strain>
    </source>
</reference>
<protein>
    <submittedName>
        <fullName evidence="1">Uncharacterized protein</fullName>
    </submittedName>
</protein>
<organism evidence="1 2">
    <name type="scientific">Saccharopolyspora shandongensis</name>
    <dbReference type="NCBI Taxonomy" id="418495"/>
    <lineage>
        <taxon>Bacteria</taxon>
        <taxon>Bacillati</taxon>
        <taxon>Actinomycetota</taxon>
        <taxon>Actinomycetes</taxon>
        <taxon>Pseudonocardiales</taxon>
        <taxon>Pseudonocardiaceae</taxon>
        <taxon>Saccharopolyspora</taxon>
    </lineage>
</organism>
<dbReference type="Proteomes" id="UP000199529">
    <property type="component" value="Unassembled WGS sequence"/>
</dbReference>
<dbReference type="RefSeq" id="WP_093268349.1">
    <property type="nucleotide sequence ID" value="NZ_FNOK01000021.1"/>
</dbReference>
<accession>A0A1H3HTN1</accession>
<name>A0A1H3HTN1_9PSEU</name>
<proteinExistence type="predicted"/>
<sequence length="77" mass="8192">MGRTRAFTYYEDNLLASERLVGTLASHNAGGVSTDVVFNAFGELVSVPPQLAHSWAEASSFLAIFANPWLLGAPPPS</sequence>
<keyword evidence="2" id="KW-1185">Reference proteome</keyword>
<evidence type="ECO:0000313" key="2">
    <source>
        <dbReference type="Proteomes" id="UP000199529"/>
    </source>
</evidence>
<gene>
    <name evidence="1" type="ORF">SAMN05216215_102168</name>
</gene>
<evidence type="ECO:0000313" key="1">
    <source>
        <dbReference type="EMBL" id="SDY18138.1"/>
    </source>
</evidence>
<dbReference type="AlphaFoldDB" id="A0A1H3HTN1"/>